<evidence type="ECO:0000256" key="5">
    <source>
        <dbReference type="ARBA" id="ARBA00022490"/>
    </source>
</evidence>
<feature type="domain" description="Growth arrest-specific protein 8" evidence="15">
    <location>
        <begin position="247"/>
        <end position="404"/>
    </location>
</feature>
<evidence type="ECO:0000256" key="7">
    <source>
        <dbReference type="ARBA" id="ARBA00022846"/>
    </source>
</evidence>
<sequence length="407" mass="47915">MPPKKKGKGKSAKEKSSAVDQEPSAVEENGSTVAQEPSTVEEKSITVVQGPSKEQLEKQIIQMREELEREQKERNYFQLERDNLQGFWEISKSQLEEKKAEIRNRDNELEESAEKHQREIRKYEQKIKHLLFEHQNNIAECKSEGVVATKLLEKERADLESELQRDIRRLKVDLKEQELSYEKSIKSLKLSHDKEITKLRSEFEEKLQEITATYEKKLEEQQEELDLRRKTEIHEIEQQKHAHVKTLLKSHDKAFSDLKNYYKDITYESVNQIDSLEEKVADKNGKTLEKEMPKVIQQNKRLMELLQKATQEVSVLQIHLADYQMDKNILAGKQACLKVADAELKDLIFEHELLEQRFRKVQQDREELYKKFDKAILEVQQKSGFKNLLQERKLVTQTNTGEQRGTT</sequence>
<reference evidence="16 17" key="1">
    <citation type="submission" date="2020-02" db="EMBL/GenBank/DDBJ databases">
        <title>A chromosome-scale genome assembly of the black bullhead catfish (Ameiurus melas).</title>
        <authorList>
            <person name="Wen M."/>
            <person name="Zham M."/>
            <person name="Cabau C."/>
            <person name="Klopp C."/>
            <person name="Donnadieu C."/>
            <person name="Roques C."/>
            <person name="Bouchez O."/>
            <person name="Lampietro C."/>
            <person name="Jouanno E."/>
            <person name="Herpin A."/>
            <person name="Louis A."/>
            <person name="Berthelot C."/>
            <person name="Parey E."/>
            <person name="Roest-Crollius H."/>
            <person name="Braasch I."/>
            <person name="Postlethwait J."/>
            <person name="Robinson-Rechavi M."/>
            <person name="Echchiki A."/>
            <person name="Begum T."/>
            <person name="Montfort J."/>
            <person name="Schartl M."/>
            <person name="Bobe J."/>
            <person name="Guiguen Y."/>
        </authorList>
    </citation>
    <scope>NUCLEOTIDE SEQUENCE [LARGE SCALE GENOMIC DNA]</scope>
    <source>
        <strain evidence="16">M_S1</strain>
        <tissue evidence="16">Blood</tissue>
    </source>
</reference>
<feature type="compositionally biased region" description="Basic residues" evidence="14">
    <location>
        <begin position="1"/>
        <end position="10"/>
    </location>
</feature>
<evidence type="ECO:0000256" key="12">
    <source>
        <dbReference type="ARBA" id="ARBA00031568"/>
    </source>
</evidence>
<dbReference type="GO" id="GO:0005874">
    <property type="term" value="C:microtubule"/>
    <property type="evidence" value="ECO:0007669"/>
    <property type="project" value="UniProtKB-KW"/>
</dbReference>
<dbReference type="InterPro" id="IPR025593">
    <property type="entry name" value="GAS8_dom"/>
</dbReference>
<protein>
    <recommendedName>
        <fullName evidence="4">Dynein regulatory complex subunit 4</fullName>
    </recommendedName>
    <alternativeName>
        <fullName evidence="12">Growth arrest-specific protein 8</fullName>
    </alternativeName>
</protein>
<comment type="similarity">
    <text evidence="3">Belongs to the DRC4 family.</text>
</comment>
<keyword evidence="17" id="KW-1185">Reference proteome</keyword>
<evidence type="ECO:0000256" key="13">
    <source>
        <dbReference type="SAM" id="Coils"/>
    </source>
</evidence>
<evidence type="ECO:0000256" key="6">
    <source>
        <dbReference type="ARBA" id="ARBA00022701"/>
    </source>
</evidence>
<evidence type="ECO:0000259" key="15">
    <source>
        <dbReference type="Pfam" id="PF13851"/>
    </source>
</evidence>
<evidence type="ECO:0000313" key="16">
    <source>
        <dbReference type="EMBL" id="KAF4091845.1"/>
    </source>
</evidence>
<feature type="region of interest" description="Disordered" evidence="14">
    <location>
        <begin position="1"/>
        <end position="56"/>
    </location>
</feature>
<feature type="compositionally biased region" description="Polar residues" evidence="14">
    <location>
        <begin position="29"/>
        <end position="38"/>
    </location>
</feature>
<evidence type="ECO:0000256" key="14">
    <source>
        <dbReference type="SAM" id="MobiDB-lite"/>
    </source>
</evidence>
<comment type="subcellular location">
    <subcellularLocation>
        <location evidence="1">Cell projection</location>
        <location evidence="1">Cilium</location>
        <location evidence="1">Flagellum</location>
    </subcellularLocation>
    <subcellularLocation>
        <location evidence="2">Cytoplasm</location>
        <location evidence="2">Cytoskeleton</location>
    </subcellularLocation>
</comment>
<dbReference type="EMBL" id="JAAGNN010000003">
    <property type="protein sequence ID" value="KAF4091845.1"/>
    <property type="molecule type" value="Genomic_DNA"/>
</dbReference>
<dbReference type="GO" id="GO:0005794">
    <property type="term" value="C:Golgi apparatus"/>
    <property type="evidence" value="ECO:0007669"/>
    <property type="project" value="TreeGrafter"/>
</dbReference>
<keyword evidence="5" id="KW-0963">Cytoplasm</keyword>
<dbReference type="PANTHER" id="PTHR31543:SF0">
    <property type="entry name" value="DYNEIN REGULATORY COMPLEX SUBUNIT 4"/>
    <property type="match status" value="1"/>
</dbReference>
<keyword evidence="9" id="KW-0969">Cilium</keyword>
<keyword evidence="10" id="KW-0206">Cytoskeleton</keyword>
<dbReference type="Proteomes" id="UP000593565">
    <property type="component" value="Unassembled WGS sequence"/>
</dbReference>
<keyword evidence="11" id="KW-0966">Cell projection</keyword>
<keyword evidence="8 13" id="KW-0175">Coiled coil</keyword>
<dbReference type="GO" id="GO:0008017">
    <property type="term" value="F:microtubule binding"/>
    <property type="evidence" value="ECO:0007669"/>
    <property type="project" value="InterPro"/>
</dbReference>
<name>A0A7J6B9U2_AMEME</name>
<dbReference type="GO" id="GO:0031514">
    <property type="term" value="C:motile cilium"/>
    <property type="evidence" value="ECO:0007669"/>
    <property type="project" value="UniProtKB-SubCell"/>
</dbReference>
<evidence type="ECO:0000256" key="2">
    <source>
        <dbReference type="ARBA" id="ARBA00004245"/>
    </source>
</evidence>
<comment type="caution">
    <text evidence="16">The sequence shown here is derived from an EMBL/GenBank/DDBJ whole genome shotgun (WGS) entry which is preliminary data.</text>
</comment>
<evidence type="ECO:0000256" key="8">
    <source>
        <dbReference type="ARBA" id="ARBA00023054"/>
    </source>
</evidence>
<evidence type="ECO:0000256" key="3">
    <source>
        <dbReference type="ARBA" id="ARBA00009859"/>
    </source>
</evidence>
<feature type="coiled-coil region" evidence="13">
    <location>
        <begin position="337"/>
        <end position="371"/>
    </location>
</feature>
<dbReference type="GO" id="GO:0031267">
    <property type="term" value="F:small GTPase binding"/>
    <property type="evidence" value="ECO:0007669"/>
    <property type="project" value="InterPro"/>
</dbReference>
<dbReference type="PANTHER" id="PTHR31543">
    <property type="entry name" value="DYNEIN REGULATORY COMPLEX SUBUNIT 4"/>
    <property type="match status" value="1"/>
</dbReference>
<accession>A0A7J6B9U2</accession>
<evidence type="ECO:0000256" key="10">
    <source>
        <dbReference type="ARBA" id="ARBA00023212"/>
    </source>
</evidence>
<evidence type="ECO:0000256" key="9">
    <source>
        <dbReference type="ARBA" id="ARBA00023069"/>
    </source>
</evidence>
<proteinExistence type="inferred from homology"/>
<dbReference type="AlphaFoldDB" id="A0A7J6B9U2"/>
<gene>
    <name evidence="16" type="ORF">AMELA_G00041720</name>
</gene>
<keyword evidence="7" id="KW-0282">Flagellum</keyword>
<evidence type="ECO:0000256" key="1">
    <source>
        <dbReference type="ARBA" id="ARBA00004230"/>
    </source>
</evidence>
<evidence type="ECO:0000256" key="11">
    <source>
        <dbReference type="ARBA" id="ARBA00023273"/>
    </source>
</evidence>
<evidence type="ECO:0000256" key="4">
    <source>
        <dbReference type="ARBA" id="ARBA00021301"/>
    </source>
</evidence>
<dbReference type="GO" id="GO:0030317">
    <property type="term" value="P:flagellated sperm motility"/>
    <property type="evidence" value="ECO:0007669"/>
    <property type="project" value="TreeGrafter"/>
</dbReference>
<dbReference type="InterPro" id="IPR039308">
    <property type="entry name" value="GAS8"/>
</dbReference>
<keyword evidence="6" id="KW-0493">Microtubule</keyword>
<dbReference type="Pfam" id="PF13851">
    <property type="entry name" value="GAS"/>
    <property type="match status" value="1"/>
</dbReference>
<evidence type="ECO:0000313" key="17">
    <source>
        <dbReference type="Proteomes" id="UP000593565"/>
    </source>
</evidence>
<organism evidence="16 17">
    <name type="scientific">Ameiurus melas</name>
    <name type="common">Black bullhead</name>
    <name type="synonym">Silurus melas</name>
    <dbReference type="NCBI Taxonomy" id="219545"/>
    <lineage>
        <taxon>Eukaryota</taxon>
        <taxon>Metazoa</taxon>
        <taxon>Chordata</taxon>
        <taxon>Craniata</taxon>
        <taxon>Vertebrata</taxon>
        <taxon>Euteleostomi</taxon>
        <taxon>Actinopterygii</taxon>
        <taxon>Neopterygii</taxon>
        <taxon>Teleostei</taxon>
        <taxon>Ostariophysi</taxon>
        <taxon>Siluriformes</taxon>
        <taxon>Ictaluridae</taxon>
        <taxon>Ameiurus</taxon>
    </lineage>
</organism>